<dbReference type="InterPro" id="IPR036249">
    <property type="entry name" value="Thioredoxin-like_sf"/>
</dbReference>
<dbReference type="AlphaFoldDB" id="A0A411EBV7"/>
<dbReference type="Proteomes" id="UP000290889">
    <property type="component" value="Chromosome"/>
</dbReference>
<proteinExistence type="predicted"/>
<dbReference type="Gene3D" id="3.40.30.10">
    <property type="entry name" value="Glutaredoxin"/>
    <property type="match status" value="1"/>
</dbReference>
<dbReference type="Pfam" id="PF14595">
    <property type="entry name" value="Thioredoxin_9"/>
    <property type="match status" value="1"/>
</dbReference>
<sequence length="208" mass="23912">MKQLPIVNVLQKELKEVIREAMTYDEFRELVADLAKEHGTTGPEQSEAYKNYTELNHRRMKRWDKTLKVSDAYRSKIEDYNGKVVWLVITESWCGDAAPSLPVMNKFAQINNNIELRIILRSEYPQVMDAFLTDGKRSIPKLIVINTEEFEVLGSWGPLPSQASLMAGEYKKKHGSLTAAFKEDLQQWFNADKGSNTLEDLMQLLTLK</sequence>
<accession>A0A411EBV7</accession>
<protein>
    <submittedName>
        <fullName evidence="1">Thioredoxin family protein</fullName>
    </submittedName>
</protein>
<dbReference type="KEGG" id="mur:EQY75_11620"/>
<dbReference type="OrthoDB" id="6120799at2"/>
<dbReference type="SUPFAM" id="SSF52833">
    <property type="entry name" value="Thioredoxin-like"/>
    <property type="match status" value="1"/>
</dbReference>
<evidence type="ECO:0000313" key="1">
    <source>
        <dbReference type="EMBL" id="QBA65118.1"/>
    </source>
</evidence>
<evidence type="ECO:0000313" key="2">
    <source>
        <dbReference type="Proteomes" id="UP000290889"/>
    </source>
</evidence>
<keyword evidence="2" id="KW-1185">Reference proteome</keyword>
<dbReference type="RefSeq" id="WP_129606046.1">
    <property type="nucleotide sequence ID" value="NZ_CP035544.1"/>
</dbReference>
<name>A0A411EBV7_9FLAO</name>
<reference evidence="1 2" key="1">
    <citation type="submission" date="2019-01" db="EMBL/GenBank/DDBJ databases">
        <title>Muriicola soli sp. nov., isolated from soil.</title>
        <authorList>
            <person name="Kang H.J."/>
            <person name="Kim S.B."/>
        </authorList>
    </citation>
    <scope>NUCLEOTIDE SEQUENCE [LARGE SCALE GENOMIC DNA]</scope>
    <source>
        <strain evidence="1 2">MMS17-SY002</strain>
    </source>
</reference>
<organism evidence="1 2">
    <name type="scientific">Muriicola soli</name>
    <dbReference type="NCBI Taxonomy" id="2507538"/>
    <lineage>
        <taxon>Bacteria</taxon>
        <taxon>Pseudomonadati</taxon>
        <taxon>Bacteroidota</taxon>
        <taxon>Flavobacteriia</taxon>
        <taxon>Flavobacteriales</taxon>
        <taxon>Flavobacteriaceae</taxon>
        <taxon>Muriicola</taxon>
    </lineage>
</organism>
<gene>
    <name evidence="1" type="ORF">EQY75_11620</name>
</gene>
<dbReference type="EMBL" id="CP035544">
    <property type="protein sequence ID" value="QBA65118.1"/>
    <property type="molecule type" value="Genomic_DNA"/>
</dbReference>